<feature type="coiled-coil region" evidence="7">
    <location>
        <begin position="913"/>
        <end position="947"/>
    </location>
</feature>
<dbReference type="PANTHER" id="PTHR47969:SF15">
    <property type="entry name" value="CHROMOSOME-ASSOCIATED KINESIN KIF4A-RELATED"/>
    <property type="match status" value="1"/>
</dbReference>
<organism evidence="10 11">
    <name type="scientific">Peltaster fructicola</name>
    <dbReference type="NCBI Taxonomy" id="286661"/>
    <lineage>
        <taxon>Eukaryota</taxon>
        <taxon>Fungi</taxon>
        <taxon>Dikarya</taxon>
        <taxon>Ascomycota</taxon>
        <taxon>Pezizomycotina</taxon>
        <taxon>Dothideomycetes</taxon>
        <taxon>Dothideomycetes incertae sedis</taxon>
        <taxon>Peltaster</taxon>
    </lineage>
</organism>
<dbReference type="InterPro" id="IPR036961">
    <property type="entry name" value="Kinesin_motor_dom_sf"/>
</dbReference>
<evidence type="ECO:0000256" key="7">
    <source>
        <dbReference type="SAM" id="Coils"/>
    </source>
</evidence>
<evidence type="ECO:0000259" key="9">
    <source>
        <dbReference type="PROSITE" id="PS50067"/>
    </source>
</evidence>
<dbReference type="GO" id="GO:0007052">
    <property type="term" value="P:mitotic spindle organization"/>
    <property type="evidence" value="ECO:0007669"/>
    <property type="project" value="TreeGrafter"/>
</dbReference>
<dbReference type="PROSITE" id="PS00411">
    <property type="entry name" value="KINESIN_MOTOR_1"/>
    <property type="match status" value="1"/>
</dbReference>
<dbReference type="Proteomes" id="UP000503462">
    <property type="component" value="Chromosome 3"/>
</dbReference>
<dbReference type="GO" id="GO:0008017">
    <property type="term" value="F:microtubule binding"/>
    <property type="evidence" value="ECO:0007669"/>
    <property type="project" value="InterPro"/>
</dbReference>
<feature type="region of interest" description="Disordered" evidence="8">
    <location>
        <begin position="1"/>
        <end position="51"/>
    </location>
</feature>
<reference evidence="10 11" key="1">
    <citation type="journal article" date="2016" name="Sci. Rep.">
        <title>Peltaster fructicola genome reveals evolution from an invasive phytopathogen to an ectophytic parasite.</title>
        <authorList>
            <person name="Xu C."/>
            <person name="Chen H."/>
            <person name="Gleason M.L."/>
            <person name="Xu J.R."/>
            <person name="Liu H."/>
            <person name="Zhang R."/>
            <person name="Sun G."/>
        </authorList>
    </citation>
    <scope>NUCLEOTIDE SEQUENCE [LARGE SCALE GENOMIC DNA]</scope>
    <source>
        <strain evidence="10 11">LNHT1506</strain>
    </source>
</reference>
<feature type="region of interest" description="Disordered" evidence="8">
    <location>
        <begin position="492"/>
        <end position="516"/>
    </location>
</feature>
<evidence type="ECO:0000256" key="4">
    <source>
        <dbReference type="ARBA" id="ARBA00022840"/>
    </source>
</evidence>
<name>A0A6H0XWS1_9PEZI</name>
<dbReference type="EMBL" id="CP051141">
    <property type="protein sequence ID" value="QIW99110.1"/>
    <property type="molecule type" value="Genomic_DNA"/>
</dbReference>
<feature type="region of interest" description="Disordered" evidence="8">
    <location>
        <begin position="737"/>
        <end position="784"/>
    </location>
</feature>
<feature type="coiled-coil region" evidence="7">
    <location>
        <begin position="1638"/>
        <end position="1717"/>
    </location>
</feature>
<dbReference type="InterPro" id="IPR019821">
    <property type="entry name" value="Kinesin_motor_CS"/>
</dbReference>
<dbReference type="Gene3D" id="3.40.850.10">
    <property type="entry name" value="Kinesin motor domain"/>
    <property type="match status" value="1"/>
</dbReference>
<dbReference type="InterPro" id="IPR027640">
    <property type="entry name" value="Kinesin-like_fam"/>
</dbReference>
<dbReference type="Pfam" id="PF00225">
    <property type="entry name" value="Kinesin"/>
    <property type="match status" value="1"/>
</dbReference>
<accession>A0A6H0XWS1</accession>
<feature type="compositionally biased region" description="Pro residues" evidence="8">
    <location>
        <begin position="1562"/>
        <end position="1573"/>
    </location>
</feature>
<dbReference type="GO" id="GO:0003777">
    <property type="term" value="F:microtubule motor activity"/>
    <property type="evidence" value="ECO:0007669"/>
    <property type="project" value="InterPro"/>
</dbReference>
<proteinExistence type="inferred from homology"/>
<feature type="coiled-coil region" evidence="7">
    <location>
        <begin position="1145"/>
        <end position="1183"/>
    </location>
</feature>
<evidence type="ECO:0000256" key="1">
    <source>
        <dbReference type="ARBA" id="ARBA00004496"/>
    </source>
</evidence>
<keyword evidence="4 6" id="KW-0067">ATP-binding</keyword>
<evidence type="ECO:0000256" key="2">
    <source>
        <dbReference type="ARBA" id="ARBA00022490"/>
    </source>
</evidence>
<feature type="compositionally biased region" description="Polar residues" evidence="8">
    <location>
        <begin position="737"/>
        <end position="748"/>
    </location>
</feature>
<comment type="subcellular location">
    <subcellularLocation>
        <location evidence="1">Cytoplasm</location>
    </subcellularLocation>
</comment>
<evidence type="ECO:0000313" key="10">
    <source>
        <dbReference type="EMBL" id="QIW99110.1"/>
    </source>
</evidence>
<dbReference type="GO" id="GO:0051231">
    <property type="term" value="P:spindle elongation"/>
    <property type="evidence" value="ECO:0007669"/>
    <property type="project" value="TreeGrafter"/>
</dbReference>
<feature type="coiled-coil region" evidence="7">
    <location>
        <begin position="682"/>
        <end position="716"/>
    </location>
</feature>
<evidence type="ECO:0000313" key="11">
    <source>
        <dbReference type="Proteomes" id="UP000503462"/>
    </source>
</evidence>
<dbReference type="GO" id="GO:0005875">
    <property type="term" value="C:microtubule associated complex"/>
    <property type="evidence" value="ECO:0007669"/>
    <property type="project" value="TreeGrafter"/>
</dbReference>
<feature type="coiled-coil region" evidence="7">
    <location>
        <begin position="1304"/>
        <end position="1331"/>
    </location>
</feature>
<dbReference type="InterPro" id="IPR001752">
    <property type="entry name" value="Kinesin_motor_dom"/>
</dbReference>
<feature type="region of interest" description="Disordered" evidence="8">
    <location>
        <begin position="888"/>
        <end position="910"/>
    </location>
</feature>
<keyword evidence="11" id="KW-1185">Reference proteome</keyword>
<feature type="compositionally biased region" description="Low complexity" evidence="8">
    <location>
        <begin position="17"/>
        <end position="31"/>
    </location>
</feature>
<keyword evidence="2" id="KW-0963">Cytoplasm</keyword>
<dbReference type="GO" id="GO:0005737">
    <property type="term" value="C:cytoplasm"/>
    <property type="evidence" value="ECO:0007669"/>
    <property type="project" value="UniProtKB-SubCell"/>
</dbReference>
<evidence type="ECO:0000256" key="3">
    <source>
        <dbReference type="ARBA" id="ARBA00022741"/>
    </source>
</evidence>
<gene>
    <name evidence="10" type="ORF">AMS68_004628</name>
</gene>
<evidence type="ECO:0000256" key="6">
    <source>
        <dbReference type="PROSITE-ProRule" id="PRU00283"/>
    </source>
</evidence>
<evidence type="ECO:0000256" key="5">
    <source>
        <dbReference type="ARBA" id="ARBA00023054"/>
    </source>
</evidence>
<dbReference type="PROSITE" id="PS50067">
    <property type="entry name" value="KINESIN_MOTOR_2"/>
    <property type="match status" value="1"/>
</dbReference>
<evidence type="ECO:0000256" key="8">
    <source>
        <dbReference type="SAM" id="MobiDB-lite"/>
    </source>
</evidence>
<feature type="compositionally biased region" description="Pro residues" evidence="8">
    <location>
        <begin position="7"/>
        <end position="16"/>
    </location>
</feature>
<protein>
    <recommendedName>
        <fullName evidence="9">Kinesin motor domain-containing protein</fullName>
    </recommendedName>
</protein>
<keyword evidence="6" id="KW-0505">Motor protein</keyword>
<comment type="similarity">
    <text evidence="6">Belongs to the TRAFAC class myosin-kinesin ATPase superfamily. Kinesin family.</text>
</comment>
<sequence length="1722" mass="190622">MEVGAVAPPPLPPEPTSPIALPSSRARARSSTGNERMRANRSVSRIIDGPTPKYSDDVPDTFFPATKTAVKVAVRVRPPLNAQDPGFDLIPQRFRESTCEVPTPTSLVVQSQQGKKHFIFDHVFDADTSQEGIWQYVSDSVPSFVQGYNVSILAYGQSGAGKSYTMGTSGPQEQNDTNLMGIVPRAAQALFDKLNQAMPRSMSGLRTPKRYSTQGLPTAASIGSAGEKNWTLKATYVEIYNEQLRDLLLPESISQADRANVAIREDTKGRILLTGLTQVEINSVDDLLRALNSGSTIRQTDATAVNARSSRSHAVFSLNLIQKKNDTGATPKLDKRRSMPAEAFAQAQSESVITLDSKLHFVDLAGSERLKNTGATGERAKEGISINAGLASLGKVISQLSTKHGSTHISYRDSRLTRLLQDSLGGNAITYMVACVNPASFHMNETLNTLHYAQRARAIQSKPEIQQTHDDGDKQAAIDKLRAEVSFLRDQIRHSEHADRSSRILGDRPEKSTRKETDLHMQLMDIQESYTSLSQRHAKLLSEISRAKDNDDTDLPILKEAIGDNAVERLNRSSSFAEAVEAVVLEYEKTIQSLEASLTKARTNLATSENELLDKQSKIAYMETIQQQLHSRVQKSMDRESNNESYLRDLESRLDGSATGEEQSATVIAELRKELTRLREGGNSAEEYITTLEERLAEAEQDSEIMQGEIDRLEHVVERQRSMGRLDNLLSELDSVRQNAQSAQTPKASKSIPKINGHNRESYDPFRPSSPGASSSNYQTDDEFSDAPVTQITDDETVVDDIPTPMTALPVQKHQVEVRSPAQNDFMADKLENLTLELFDLRSEHESVITDFDNLQQKYQTALETLAKLEYDKEVPKSAFVEVGAAEQVSTNGAEREESKDIDNDGFVNGEDHDDLRREYQILSDRYQASLEQVEDLKLEVQRANMRPASPNIGSGAFGALHRRKSGDVMGSFMGNDRASKSFSHLKTIAVNNLDQDPEAKQSFDTNLNTVMTELHSQKEISTVLEAELTNVKKDNEAKQAIITGLTRERSSLQAGSGVDFTVVGQLRDQLEESESQIRALHEQHSAREVELQNQITAFKSKLDLAAQPLPTPADTDMPGGFPGTPSLLSPTADEDRREADREHIAHLQTELMEWETRHNEAMEAMKASEAKLLNTIADLEDSISTTQSAARSPISAMASPVVSDGDLAAAATASAASFSAERAKHKAVVDALQREVEQYKSISTEHANKMDQLEKSYNSILSQVDEDSKSKDLSSKELAAHKDLVSNLESQLQVHKSAVAIHKESLESLQSAHTRELEELKDSMDAAEHESNERYGLLEQQHKTVSAHLQEELTKSQTEHVELIALASSAFGQKTTAADLPERIRGLVDEGKELHTRHLKASGDLKSVQEELQTALTNTVSLENKIAELKTLHEEQSEAMIKLSEKERKSSRLVEELEEQLNSNFDSHVSATHRLSKMETETSQVRQEIERELEEQKLKTMMLEQQLAHAKRQSLSLTSERGSVNFNRESLSPEVVAFALARSASTSSNVRESGVVTALPSAPPSIPLPPLPASTATSPAIGTNGADISPMHSPLETSTPTDAHASQLIEEQEARIRTIEKHLFAEKQLTATLEEALVDLETSANRTKSEAESWRKRCSSLEDELVSLRKEKSNSRASLQAVEEEREMRVRAERARQALEQRMMELNNAKNKKKKNALNCF</sequence>
<feature type="domain" description="Kinesin motor" evidence="9">
    <location>
        <begin position="69"/>
        <end position="459"/>
    </location>
</feature>
<dbReference type="PANTHER" id="PTHR47969">
    <property type="entry name" value="CHROMOSOME-ASSOCIATED KINESIN KIF4A-RELATED"/>
    <property type="match status" value="1"/>
</dbReference>
<keyword evidence="3 6" id="KW-0547">Nucleotide-binding</keyword>
<dbReference type="PRINTS" id="PR00380">
    <property type="entry name" value="KINESINHEAVY"/>
</dbReference>
<feature type="coiled-coil region" evidence="7">
    <location>
        <begin position="1406"/>
        <end position="1514"/>
    </location>
</feature>
<feature type="binding site" evidence="6">
    <location>
        <begin position="156"/>
        <end position="163"/>
    </location>
    <ligand>
        <name>ATP</name>
        <dbReference type="ChEBI" id="CHEBI:30616"/>
    </ligand>
</feature>
<dbReference type="GO" id="GO:0005524">
    <property type="term" value="F:ATP binding"/>
    <property type="evidence" value="ECO:0007669"/>
    <property type="project" value="UniProtKB-UniRule"/>
</dbReference>
<dbReference type="InterPro" id="IPR027417">
    <property type="entry name" value="P-loop_NTPase"/>
</dbReference>
<feature type="region of interest" description="Disordered" evidence="8">
    <location>
        <begin position="1561"/>
        <end position="1589"/>
    </location>
</feature>
<keyword evidence="5 7" id="KW-0175">Coiled coil</keyword>
<feature type="coiled-coil region" evidence="7">
    <location>
        <begin position="577"/>
        <end position="611"/>
    </location>
</feature>
<dbReference type="SMART" id="SM00129">
    <property type="entry name" value="KISc"/>
    <property type="match status" value="1"/>
</dbReference>
<dbReference type="GO" id="GO:0007018">
    <property type="term" value="P:microtubule-based movement"/>
    <property type="evidence" value="ECO:0007669"/>
    <property type="project" value="InterPro"/>
</dbReference>
<feature type="region of interest" description="Disordered" evidence="8">
    <location>
        <begin position="1108"/>
        <end position="1138"/>
    </location>
</feature>
<dbReference type="SUPFAM" id="SSF52540">
    <property type="entry name" value="P-loop containing nucleoside triphosphate hydrolases"/>
    <property type="match status" value="1"/>
</dbReference>
<dbReference type="OrthoDB" id="10252231at2759"/>
<feature type="compositionally biased region" description="Basic and acidic residues" evidence="8">
    <location>
        <begin position="894"/>
        <end position="903"/>
    </location>
</feature>